<dbReference type="OrthoDB" id="7340239at2"/>
<organism evidence="3 4">
    <name type="scientific">Methylocella silvestris</name>
    <dbReference type="NCBI Taxonomy" id="199596"/>
    <lineage>
        <taxon>Bacteria</taxon>
        <taxon>Pseudomonadati</taxon>
        <taxon>Pseudomonadota</taxon>
        <taxon>Alphaproteobacteria</taxon>
        <taxon>Hyphomicrobiales</taxon>
        <taxon>Beijerinckiaceae</taxon>
        <taxon>Methylocella</taxon>
    </lineage>
</organism>
<reference evidence="3 4" key="1">
    <citation type="submission" date="2017-10" db="EMBL/GenBank/DDBJ databases">
        <title>Genome announcement of Methylocella silvestris TVC from permafrost.</title>
        <authorList>
            <person name="Wang J."/>
            <person name="Geng K."/>
            <person name="Ul-Haque F."/>
            <person name="Crombie A.T."/>
            <person name="Street L.E."/>
            <person name="Wookey P.A."/>
            <person name="Murrell J.C."/>
            <person name="Pratscher J."/>
        </authorList>
    </citation>
    <scope>NUCLEOTIDE SEQUENCE [LARGE SCALE GENOMIC DNA]</scope>
    <source>
        <strain evidence="3 4">TVC</strain>
    </source>
</reference>
<dbReference type="RefSeq" id="WP_102842832.1">
    <property type="nucleotide sequence ID" value="NZ_PDZR01000004.1"/>
</dbReference>
<keyword evidence="1" id="KW-0732">Signal</keyword>
<gene>
    <name evidence="3" type="ORF">CR492_05995</name>
</gene>
<accession>A0A2J7TJG1</accession>
<feature type="signal peptide" evidence="1">
    <location>
        <begin position="1"/>
        <end position="21"/>
    </location>
</feature>
<feature type="domain" description="Lysozyme inhibitor LprI-like N-terminal" evidence="2">
    <location>
        <begin position="24"/>
        <end position="116"/>
    </location>
</feature>
<protein>
    <submittedName>
        <fullName evidence="3">Urease-associated protein</fullName>
    </submittedName>
</protein>
<dbReference type="EMBL" id="PDZR01000004">
    <property type="protein sequence ID" value="PNG26867.1"/>
    <property type="molecule type" value="Genomic_DNA"/>
</dbReference>
<dbReference type="InterPro" id="IPR009739">
    <property type="entry name" value="LprI-like_N"/>
</dbReference>
<sequence length="134" mass="14227">MRSIMIAFCLFATLSGMNARAEDCSAAATQAAMNDCANTALKNTDAELNAIYRDLIGRLKNSEDSKQALIVAQRAWLQFRDGECAFAASAVSGGSIYPTIVANCRNALTADRVKALGVYLNCAEGDMACPVPPK</sequence>
<dbReference type="Pfam" id="PF07007">
    <property type="entry name" value="LprI"/>
    <property type="match status" value="1"/>
</dbReference>
<dbReference type="Proteomes" id="UP000236286">
    <property type="component" value="Unassembled WGS sequence"/>
</dbReference>
<comment type="caution">
    <text evidence="3">The sequence shown here is derived from an EMBL/GenBank/DDBJ whole genome shotgun (WGS) entry which is preliminary data.</text>
</comment>
<dbReference type="PANTHER" id="PTHR39176">
    <property type="entry name" value="PERIPLASMIC PROTEIN-RELATED"/>
    <property type="match status" value="1"/>
</dbReference>
<evidence type="ECO:0000313" key="3">
    <source>
        <dbReference type="EMBL" id="PNG26867.1"/>
    </source>
</evidence>
<feature type="chain" id="PRO_5014372727" evidence="1">
    <location>
        <begin position="22"/>
        <end position="134"/>
    </location>
</feature>
<dbReference type="Gene3D" id="1.20.1270.180">
    <property type="match status" value="1"/>
</dbReference>
<evidence type="ECO:0000259" key="2">
    <source>
        <dbReference type="Pfam" id="PF07007"/>
    </source>
</evidence>
<evidence type="ECO:0000256" key="1">
    <source>
        <dbReference type="SAM" id="SignalP"/>
    </source>
</evidence>
<dbReference type="PANTHER" id="PTHR39176:SF1">
    <property type="entry name" value="PERIPLASMIC PROTEIN"/>
    <property type="match status" value="1"/>
</dbReference>
<dbReference type="AlphaFoldDB" id="A0A2J7TJG1"/>
<evidence type="ECO:0000313" key="4">
    <source>
        <dbReference type="Proteomes" id="UP000236286"/>
    </source>
</evidence>
<proteinExistence type="predicted"/>
<name>A0A2J7TJG1_METSI</name>